<protein>
    <recommendedName>
        <fullName evidence="3">FBD domain-containing protein</fullName>
    </recommendedName>
</protein>
<evidence type="ECO:0000313" key="2">
    <source>
        <dbReference type="Proteomes" id="UP001385951"/>
    </source>
</evidence>
<gene>
    <name evidence="1" type="ORF">QCA50_008464</name>
</gene>
<keyword evidence="2" id="KW-1185">Reference proteome</keyword>
<proteinExistence type="predicted"/>
<reference evidence="1 2" key="1">
    <citation type="submission" date="2022-09" db="EMBL/GenBank/DDBJ databases">
        <authorList>
            <person name="Palmer J.M."/>
        </authorList>
    </citation>
    <scope>NUCLEOTIDE SEQUENCE [LARGE SCALE GENOMIC DNA]</scope>
    <source>
        <strain evidence="1 2">DSM 7382</strain>
    </source>
</reference>
<dbReference type="Proteomes" id="UP001385951">
    <property type="component" value="Unassembled WGS sequence"/>
</dbReference>
<evidence type="ECO:0008006" key="3">
    <source>
        <dbReference type="Google" id="ProtNLM"/>
    </source>
</evidence>
<comment type="caution">
    <text evidence="1">The sequence shown here is derived from an EMBL/GenBank/DDBJ whole genome shotgun (WGS) entry which is preliminary data.</text>
</comment>
<accession>A0AAW0G914</accession>
<organism evidence="1 2">
    <name type="scientific">Cerrena zonata</name>
    <dbReference type="NCBI Taxonomy" id="2478898"/>
    <lineage>
        <taxon>Eukaryota</taxon>
        <taxon>Fungi</taxon>
        <taxon>Dikarya</taxon>
        <taxon>Basidiomycota</taxon>
        <taxon>Agaricomycotina</taxon>
        <taxon>Agaricomycetes</taxon>
        <taxon>Polyporales</taxon>
        <taxon>Cerrenaceae</taxon>
        <taxon>Cerrena</taxon>
    </lineage>
</organism>
<dbReference type="AlphaFoldDB" id="A0AAW0G914"/>
<dbReference type="EMBL" id="JASBNA010000011">
    <property type="protein sequence ID" value="KAK7688094.1"/>
    <property type="molecule type" value="Genomic_DNA"/>
</dbReference>
<sequence length="178" mass="19874">MDIARLDLENVVMYSHTSEPAINIFNLFSTIQSLYIDEVLTTDGLVGLSSSRSPSLTSLTVGGYDAFVVVSFVRALNNYNMLKNLKDLRVSSFKWEDFDVLSDIMKASAKSLVKLTLDMSRVILRYVYAEASLPSFPPNTGRWQPLGLSSLHSLRSFETAVTLLEPRNDSDSDLPPWS</sequence>
<name>A0AAW0G914_9APHY</name>
<evidence type="ECO:0000313" key="1">
    <source>
        <dbReference type="EMBL" id="KAK7688094.1"/>
    </source>
</evidence>